<feature type="transmembrane region" description="Helical" evidence="1">
    <location>
        <begin position="102"/>
        <end position="126"/>
    </location>
</feature>
<accession>A0AAD4H2S3</accession>
<gene>
    <name evidence="2" type="ORF">BGZ95_005022</name>
</gene>
<organism evidence="2 3">
    <name type="scientific">Linnemannia exigua</name>
    <dbReference type="NCBI Taxonomy" id="604196"/>
    <lineage>
        <taxon>Eukaryota</taxon>
        <taxon>Fungi</taxon>
        <taxon>Fungi incertae sedis</taxon>
        <taxon>Mucoromycota</taxon>
        <taxon>Mortierellomycotina</taxon>
        <taxon>Mortierellomycetes</taxon>
        <taxon>Mortierellales</taxon>
        <taxon>Mortierellaceae</taxon>
        <taxon>Linnemannia</taxon>
    </lineage>
</organism>
<name>A0AAD4H2S3_9FUNG</name>
<sequence length="135" mass="14576">MRVANPRSVSGICAYCKAIGGRSMFSNVLNPICEILYPAASIIDEYIVSGNDAIVDLNYIIGTLPKDVQESFAAFPKDVQDNFAALFKDVQSIIHALRSNNLFSNMGVGAMILKFIISPVLALITASKYGTDTIP</sequence>
<feature type="non-terminal residue" evidence="2">
    <location>
        <position position="135"/>
    </location>
</feature>
<evidence type="ECO:0000313" key="2">
    <source>
        <dbReference type="EMBL" id="KAG0258257.1"/>
    </source>
</evidence>
<reference evidence="2" key="1">
    <citation type="journal article" date="2020" name="Fungal Divers.">
        <title>Resolving the Mortierellaceae phylogeny through synthesis of multi-gene phylogenetics and phylogenomics.</title>
        <authorList>
            <person name="Vandepol N."/>
            <person name="Liber J."/>
            <person name="Desiro A."/>
            <person name="Na H."/>
            <person name="Kennedy M."/>
            <person name="Barry K."/>
            <person name="Grigoriev I.V."/>
            <person name="Miller A.N."/>
            <person name="O'Donnell K."/>
            <person name="Stajich J.E."/>
            <person name="Bonito G."/>
        </authorList>
    </citation>
    <scope>NUCLEOTIDE SEQUENCE</scope>
    <source>
        <strain evidence="2">NRRL 28262</strain>
    </source>
</reference>
<proteinExistence type="predicted"/>
<keyword evidence="1" id="KW-0812">Transmembrane</keyword>
<comment type="caution">
    <text evidence="2">The sequence shown here is derived from an EMBL/GenBank/DDBJ whole genome shotgun (WGS) entry which is preliminary data.</text>
</comment>
<evidence type="ECO:0000256" key="1">
    <source>
        <dbReference type="SAM" id="Phobius"/>
    </source>
</evidence>
<dbReference type="EMBL" id="JAAAIL010002325">
    <property type="protein sequence ID" value="KAG0258257.1"/>
    <property type="molecule type" value="Genomic_DNA"/>
</dbReference>
<evidence type="ECO:0000313" key="3">
    <source>
        <dbReference type="Proteomes" id="UP001194580"/>
    </source>
</evidence>
<dbReference type="AlphaFoldDB" id="A0AAD4H2S3"/>
<keyword evidence="3" id="KW-1185">Reference proteome</keyword>
<keyword evidence="1" id="KW-1133">Transmembrane helix</keyword>
<keyword evidence="1" id="KW-0472">Membrane</keyword>
<dbReference type="Proteomes" id="UP001194580">
    <property type="component" value="Unassembled WGS sequence"/>
</dbReference>
<protein>
    <submittedName>
        <fullName evidence="2">Uncharacterized protein</fullName>
    </submittedName>
</protein>